<dbReference type="SUPFAM" id="SSF57424">
    <property type="entry name" value="LDL receptor-like module"/>
    <property type="match status" value="2"/>
</dbReference>
<evidence type="ECO:0000313" key="12">
    <source>
        <dbReference type="Proteomes" id="UP000299084"/>
    </source>
</evidence>
<dbReference type="PANTHER" id="PTHR22722">
    <property type="entry name" value="LOW-DENSITY LIPOPROTEIN RECEPTOR-RELATED PROTEIN 2-RELATED"/>
    <property type="match status" value="1"/>
</dbReference>
<dbReference type="InterPro" id="IPR036055">
    <property type="entry name" value="LDL_receptor-like_sf"/>
</dbReference>
<dbReference type="PRINTS" id="PR00261">
    <property type="entry name" value="LDLRECEPTOR"/>
</dbReference>
<evidence type="ECO:0000256" key="2">
    <source>
        <dbReference type="ARBA" id="ARBA00022692"/>
    </source>
</evidence>
<dbReference type="PANTHER" id="PTHR22722:SF5">
    <property type="entry name" value="LOW-DENSITY LIPOPROTEIN RECEPTOR-RELATED PROTEIN 1B"/>
    <property type="match status" value="1"/>
</dbReference>
<dbReference type="EMBL" id="JWIN03000005">
    <property type="protein sequence ID" value="KAB1278728.1"/>
    <property type="molecule type" value="Genomic_DNA"/>
</dbReference>
<keyword evidence="8 11" id="KW-0675">Receptor</keyword>
<dbReference type="InterPro" id="IPR051221">
    <property type="entry name" value="LDLR-related"/>
</dbReference>
<comment type="caution">
    <text evidence="10">Lacks conserved residue(s) required for the propagation of feature annotation.</text>
</comment>
<keyword evidence="3" id="KW-0732">Signal</keyword>
<keyword evidence="12" id="KW-1185">Reference proteome</keyword>
<feature type="disulfide bond" evidence="10">
    <location>
        <begin position="19"/>
        <end position="37"/>
    </location>
</feature>
<organism evidence="11 12">
    <name type="scientific">Camelus dromedarius</name>
    <name type="common">Dromedary</name>
    <name type="synonym">Arabian camel</name>
    <dbReference type="NCBI Taxonomy" id="9838"/>
    <lineage>
        <taxon>Eukaryota</taxon>
        <taxon>Metazoa</taxon>
        <taxon>Chordata</taxon>
        <taxon>Craniata</taxon>
        <taxon>Vertebrata</taxon>
        <taxon>Euteleostomi</taxon>
        <taxon>Mammalia</taxon>
        <taxon>Eutheria</taxon>
        <taxon>Laurasiatheria</taxon>
        <taxon>Artiodactyla</taxon>
        <taxon>Tylopoda</taxon>
        <taxon>Camelidae</taxon>
        <taxon>Camelus</taxon>
    </lineage>
</organism>
<dbReference type="STRING" id="9838.ENSCDRP00005030713"/>
<keyword evidence="7 10" id="KW-1015">Disulfide bond</keyword>
<evidence type="ECO:0000256" key="5">
    <source>
        <dbReference type="ARBA" id="ARBA00022989"/>
    </source>
</evidence>
<evidence type="ECO:0000256" key="3">
    <source>
        <dbReference type="ARBA" id="ARBA00022729"/>
    </source>
</evidence>
<dbReference type="GO" id="GO:0005886">
    <property type="term" value="C:plasma membrane"/>
    <property type="evidence" value="ECO:0007669"/>
    <property type="project" value="TreeGrafter"/>
</dbReference>
<dbReference type="PROSITE" id="PS50068">
    <property type="entry name" value="LDLRA_2"/>
    <property type="match status" value="2"/>
</dbReference>
<evidence type="ECO:0000256" key="9">
    <source>
        <dbReference type="ARBA" id="ARBA00023180"/>
    </source>
</evidence>
<dbReference type="InterPro" id="IPR002172">
    <property type="entry name" value="LDrepeatLR_classA_rpt"/>
</dbReference>
<dbReference type="SMART" id="SM00192">
    <property type="entry name" value="LDLa"/>
    <property type="match status" value="2"/>
</dbReference>
<dbReference type="PROSITE" id="PS01209">
    <property type="entry name" value="LDLRA_1"/>
    <property type="match status" value="1"/>
</dbReference>
<dbReference type="InterPro" id="IPR023415">
    <property type="entry name" value="LDLR_class-A_CS"/>
</dbReference>
<evidence type="ECO:0000256" key="8">
    <source>
        <dbReference type="ARBA" id="ARBA00023170"/>
    </source>
</evidence>
<evidence type="ECO:0000256" key="4">
    <source>
        <dbReference type="ARBA" id="ARBA00022737"/>
    </source>
</evidence>
<protein>
    <submittedName>
        <fullName evidence="11">Low-density lipoprotein receptor-related protein 1B</fullName>
    </submittedName>
</protein>
<feature type="non-terminal residue" evidence="11">
    <location>
        <position position="94"/>
    </location>
</feature>
<reference evidence="11 12" key="1">
    <citation type="journal article" date="2019" name="Mol. Ecol. Resour.">
        <title>Improving Illumina assemblies with Hi-C and long reads: an example with the North African dromedary.</title>
        <authorList>
            <person name="Elbers J.P."/>
            <person name="Rogers M.F."/>
            <person name="Perelman P.L."/>
            <person name="Proskuryakova A.A."/>
            <person name="Serdyukova N.A."/>
            <person name="Johnson W.E."/>
            <person name="Horin P."/>
            <person name="Corander J."/>
            <person name="Murphy D."/>
            <person name="Burger P.A."/>
        </authorList>
    </citation>
    <scope>NUCLEOTIDE SEQUENCE [LARGE SCALE GENOMIC DNA]</scope>
    <source>
        <strain evidence="11">Drom800</strain>
        <tissue evidence="11">Blood</tissue>
    </source>
</reference>
<dbReference type="Gene3D" id="4.10.400.10">
    <property type="entry name" value="Low-density Lipoprotein Receptor"/>
    <property type="match status" value="2"/>
</dbReference>
<feature type="disulfide bond" evidence="10">
    <location>
        <begin position="12"/>
        <end position="24"/>
    </location>
</feature>
<evidence type="ECO:0000313" key="11">
    <source>
        <dbReference type="EMBL" id="KAB1278728.1"/>
    </source>
</evidence>
<dbReference type="GO" id="GO:0005041">
    <property type="term" value="F:low-density lipoprotein particle receptor activity"/>
    <property type="evidence" value="ECO:0007669"/>
    <property type="project" value="TreeGrafter"/>
</dbReference>
<dbReference type="FunFam" id="4.10.400.10:FF:000022">
    <property type="entry name" value="LDL receptor related protein 1"/>
    <property type="match status" value="1"/>
</dbReference>
<feature type="disulfide bond" evidence="10">
    <location>
        <begin position="52"/>
        <end position="64"/>
    </location>
</feature>
<proteinExistence type="predicted"/>
<name>A0A5N4E5I6_CAMDR</name>
<keyword evidence="9" id="KW-0325">Glycoprotein</keyword>
<gene>
    <name evidence="11" type="ORF">Cadr_000006772</name>
</gene>
<evidence type="ECO:0000256" key="6">
    <source>
        <dbReference type="ARBA" id="ARBA00023136"/>
    </source>
</evidence>
<sequence length="94" mass="10450">MGEDKIAPNNTCDENAFMCRNKVCIPKQFVCDHDDDCGDGSDESLQCGYRQCNTEEFSCADGRCLLNSQWQCDGDFDCPDHSDEAPLNPKCKSA</sequence>
<dbReference type="CDD" id="cd00112">
    <property type="entry name" value="LDLa"/>
    <property type="match status" value="1"/>
</dbReference>
<comment type="caution">
    <text evidence="11">The sequence shown here is derived from an EMBL/GenBank/DDBJ whole genome shotgun (WGS) entry which is preliminary data.</text>
</comment>
<keyword evidence="4" id="KW-0677">Repeat</keyword>
<keyword evidence="11" id="KW-0449">Lipoprotein</keyword>
<keyword evidence="6" id="KW-0472">Membrane</keyword>
<dbReference type="AlphaFoldDB" id="A0A5N4E5I6"/>
<accession>A0A5N4E5I6</accession>
<evidence type="ECO:0000256" key="1">
    <source>
        <dbReference type="ARBA" id="ARBA00004167"/>
    </source>
</evidence>
<dbReference type="FunFam" id="4.10.400.10:FF:000002">
    <property type="entry name" value="Low-density lipoprotein receptor-related protein 1"/>
    <property type="match status" value="1"/>
</dbReference>
<dbReference type="Pfam" id="PF00057">
    <property type="entry name" value="Ldl_recept_a"/>
    <property type="match status" value="2"/>
</dbReference>
<evidence type="ECO:0000256" key="7">
    <source>
        <dbReference type="ARBA" id="ARBA00023157"/>
    </source>
</evidence>
<dbReference type="Proteomes" id="UP000299084">
    <property type="component" value="Unassembled WGS sequence"/>
</dbReference>
<keyword evidence="5" id="KW-1133">Transmembrane helix</keyword>
<comment type="subcellular location">
    <subcellularLocation>
        <location evidence="1">Membrane</location>
        <topology evidence="1">Single-pass membrane protein</topology>
    </subcellularLocation>
</comment>
<keyword evidence="2" id="KW-0812">Transmembrane</keyword>
<dbReference type="GO" id="GO:0043235">
    <property type="term" value="C:receptor complex"/>
    <property type="evidence" value="ECO:0007669"/>
    <property type="project" value="TreeGrafter"/>
</dbReference>
<evidence type="ECO:0000256" key="10">
    <source>
        <dbReference type="PROSITE-ProRule" id="PRU00124"/>
    </source>
</evidence>